<dbReference type="OrthoDB" id="435432at2759"/>
<dbReference type="AlphaFoldDB" id="A0A1Q9C359"/>
<sequence>MAPVPDSYTAQALLAHRWGRLSSHDASSSSDFPSRIEASRRLTMSHERWAARSALQELQAETLNASETARYARNSAYVRLFLICICFAEIVILVPNILTEVAIDRGLYAPILRTVLSVVRLSPLMWPLLGKMGRWGAALRHLVEVALPTIYGPACGGVEPCRGFATALSGWYLISTPMHDAFSPTTEADLAPKELQPPGQAPGPAVPCYFSSDNLAVQLAYPRAETCYTIYTLELEA</sequence>
<reference evidence="2 3" key="1">
    <citation type="submission" date="2016-02" db="EMBL/GenBank/DDBJ databases">
        <title>Genome analysis of coral dinoflagellate symbionts highlights evolutionary adaptations to a symbiotic lifestyle.</title>
        <authorList>
            <person name="Aranda M."/>
            <person name="Li Y."/>
            <person name="Liew Y.J."/>
            <person name="Baumgarten S."/>
            <person name="Simakov O."/>
            <person name="Wilson M."/>
            <person name="Piel J."/>
            <person name="Ashoor H."/>
            <person name="Bougouffa S."/>
            <person name="Bajic V.B."/>
            <person name="Ryu T."/>
            <person name="Ravasi T."/>
            <person name="Bayer T."/>
            <person name="Micklem G."/>
            <person name="Kim H."/>
            <person name="Bhak J."/>
            <person name="Lajeunesse T.C."/>
            <person name="Voolstra C.R."/>
        </authorList>
    </citation>
    <scope>NUCLEOTIDE SEQUENCE [LARGE SCALE GENOMIC DNA]</scope>
    <source>
        <strain evidence="2 3">CCMP2467</strain>
    </source>
</reference>
<feature type="transmembrane region" description="Helical" evidence="1">
    <location>
        <begin position="76"/>
        <end position="98"/>
    </location>
</feature>
<proteinExistence type="predicted"/>
<comment type="caution">
    <text evidence="2">The sequence shown here is derived from an EMBL/GenBank/DDBJ whole genome shotgun (WGS) entry which is preliminary data.</text>
</comment>
<evidence type="ECO:0000256" key="1">
    <source>
        <dbReference type="SAM" id="Phobius"/>
    </source>
</evidence>
<gene>
    <name evidence="2" type="ORF">AK812_SmicGene42599</name>
</gene>
<evidence type="ECO:0000313" key="2">
    <source>
        <dbReference type="EMBL" id="OLP77350.1"/>
    </source>
</evidence>
<keyword evidence="3" id="KW-1185">Reference proteome</keyword>
<accession>A0A1Q9C359</accession>
<name>A0A1Q9C359_SYMMI</name>
<dbReference type="EMBL" id="LSRX01001785">
    <property type="protein sequence ID" value="OLP77350.1"/>
    <property type="molecule type" value="Genomic_DNA"/>
</dbReference>
<keyword evidence="1" id="KW-0812">Transmembrane</keyword>
<evidence type="ECO:0000313" key="3">
    <source>
        <dbReference type="Proteomes" id="UP000186817"/>
    </source>
</evidence>
<organism evidence="2 3">
    <name type="scientific">Symbiodinium microadriaticum</name>
    <name type="common">Dinoflagellate</name>
    <name type="synonym">Zooxanthella microadriatica</name>
    <dbReference type="NCBI Taxonomy" id="2951"/>
    <lineage>
        <taxon>Eukaryota</taxon>
        <taxon>Sar</taxon>
        <taxon>Alveolata</taxon>
        <taxon>Dinophyceae</taxon>
        <taxon>Suessiales</taxon>
        <taxon>Symbiodiniaceae</taxon>
        <taxon>Symbiodinium</taxon>
    </lineage>
</organism>
<dbReference type="Proteomes" id="UP000186817">
    <property type="component" value="Unassembled WGS sequence"/>
</dbReference>
<keyword evidence="1" id="KW-0472">Membrane</keyword>
<protein>
    <submittedName>
        <fullName evidence="2">Uncharacterized protein</fullName>
    </submittedName>
</protein>
<keyword evidence="1" id="KW-1133">Transmembrane helix</keyword>